<dbReference type="Proteomes" id="UP000248329">
    <property type="component" value="Unassembled WGS sequence"/>
</dbReference>
<protein>
    <submittedName>
        <fullName evidence="1">Uncharacterized protein</fullName>
    </submittedName>
</protein>
<organism evidence="1 2">
    <name type="scientific">Candidatus Methanogaster sp</name>
    <dbReference type="NCBI Taxonomy" id="3386292"/>
    <lineage>
        <taxon>Archaea</taxon>
        <taxon>Methanobacteriati</taxon>
        <taxon>Methanobacteriota</taxon>
        <taxon>Stenosarchaea group</taxon>
        <taxon>Methanomicrobia</taxon>
        <taxon>Methanosarcinales</taxon>
        <taxon>ANME-2 cluster</taxon>
        <taxon>Candidatus Methanogasteraceae</taxon>
        <taxon>Candidatus Methanogaster</taxon>
    </lineage>
</organism>
<proteinExistence type="predicted"/>
<gene>
    <name evidence="1" type="ORF">C4B59_05060</name>
</gene>
<reference evidence="1" key="1">
    <citation type="submission" date="2018-01" db="EMBL/GenBank/DDBJ databases">
        <authorList>
            <person name="Krukenberg V."/>
        </authorList>
    </citation>
    <scope>NUCLEOTIDE SEQUENCE</scope>
    <source>
        <strain evidence="1">E20ANME2</strain>
    </source>
</reference>
<name>A0AC61L4I5_9EURY</name>
<evidence type="ECO:0000313" key="1">
    <source>
        <dbReference type="EMBL" id="PXF61322.1"/>
    </source>
</evidence>
<comment type="caution">
    <text evidence="1">The sequence shown here is derived from an EMBL/GenBank/DDBJ whole genome shotgun (WGS) entry which is preliminary data.</text>
</comment>
<accession>A0AC61L4I5</accession>
<dbReference type="EMBL" id="PQXF01000006">
    <property type="protein sequence ID" value="PXF61322.1"/>
    <property type="molecule type" value="Genomic_DNA"/>
</dbReference>
<evidence type="ECO:0000313" key="2">
    <source>
        <dbReference type="Proteomes" id="UP000248329"/>
    </source>
</evidence>
<sequence length="261" mass="30330">MLIVEVLVASTAPVVVKFLFDQVKNYRRRGKKTKEMEKFKNTLEPFKERLEVNETELMKIKENAEKLSEILTENGFEITDEMYQKWTLNFLDEKLSGIKQDKPTFKIELWTTKSAEGIEGVRDIKILPRKYRIGDRIVVYFKPDRDCYLTLFNIGTSGKLTILFPNYLFQNNFTKADRIHAIPGDEYPFEYELSGPSGVEKIKAIATTSELNLLDFEFSREEFFHSVESGVAARDISIVAKRMEEVSVDSWAEVMCEFEVE</sequence>